<evidence type="ECO:0000313" key="3">
    <source>
        <dbReference type="Proteomes" id="UP000242015"/>
    </source>
</evidence>
<reference evidence="2 3" key="1">
    <citation type="submission" date="2017-04" db="EMBL/GenBank/DDBJ databases">
        <title>Novel microbial lineages endemic to geothermal iron-oxide mats fill important gaps in the evolutionary history of Archaea.</title>
        <authorList>
            <person name="Jay Z.J."/>
            <person name="Beam J.P."/>
            <person name="Dlakic M."/>
            <person name="Rusch D.B."/>
            <person name="Kozubal M.A."/>
            <person name="Inskeep W.P."/>
        </authorList>
    </citation>
    <scope>NUCLEOTIDE SEQUENCE [LARGE SCALE GENOMIC DNA]</scope>
    <source>
        <strain evidence="2">BE_D</strain>
    </source>
</reference>
<accession>A0A2R6C520</accession>
<protein>
    <submittedName>
        <fullName evidence="2">Uncharacterized protein</fullName>
    </submittedName>
</protein>
<keyword evidence="1" id="KW-0472">Membrane</keyword>
<proteinExistence type="predicted"/>
<sequence length="334" mass="34537">MGQASSLIFLAAILLFIGAITFTSYLQGVRDAAYSEEASALLGQAEAGLQRAQTAYVAPGPANPAQIAVTNEGGIPIVIEGVLEVPRAGSGGGVVYVESPTRVLPGQTGFIDVASGYAVYVAVTSTGNTYTVVTAGGAPTYTLEWAWGTPSSYQGAPTWFGATVEGYPGNLSDLNSWVSCTPTSADSEGYTAVGYVEFYAASVAFQMSTDDASAVFIRPADNPAAPWTSVFGSSAWQSQGAPTSYPAYTATVGVQPLTPYEVVVDWVNGCGPGASIIYAANTRPLTQFSVVGWEWTDPIGQCSDWTLPCYQSVAQAPGSPPAGATPQQEGTWVG</sequence>
<evidence type="ECO:0000313" key="2">
    <source>
        <dbReference type="EMBL" id="PSO05987.1"/>
    </source>
</evidence>
<dbReference type="AlphaFoldDB" id="A0A2R6C520"/>
<evidence type="ECO:0000256" key="1">
    <source>
        <dbReference type="SAM" id="Phobius"/>
    </source>
</evidence>
<keyword evidence="1" id="KW-0812">Transmembrane</keyword>
<name>A0A2R6C520_9ARCH</name>
<gene>
    <name evidence="2" type="ORF">B9Q04_18405</name>
</gene>
<dbReference type="EMBL" id="NEXF01000636">
    <property type="protein sequence ID" value="PSO05987.1"/>
    <property type="molecule type" value="Genomic_DNA"/>
</dbReference>
<keyword evidence="1" id="KW-1133">Transmembrane helix</keyword>
<comment type="caution">
    <text evidence="2">The sequence shown here is derived from an EMBL/GenBank/DDBJ whole genome shotgun (WGS) entry which is preliminary data.</text>
</comment>
<feature type="transmembrane region" description="Helical" evidence="1">
    <location>
        <begin position="7"/>
        <end position="26"/>
    </location>
</feature>
<organism evidence="2 3">
    <name type="scientific">Candidatus Marsarchaeota G2 archaeon BE_D</name>
    <dbReference type="NCBI Taxonomy" id="1978158"/>
    <lineage>
        <taxon>Archaea</taxon>
        <taxon>Candidatus Marsarchaeota</taxon>
        <taxon>Candidatus Marsarchaeota group 2</taxon>
    </lineage>
</organism>
<dbReference type="Proteomes" id="UP000242015">
    <property type="component" value="Unassembled WGS sequence"/>
</dbReference>